<organism evidence="1 2">
    <name type="scientific">Clonorchis sinensis</name>
    <name type="common">Chinese liver fluke</name>
    <dbReference type="NCBI Taxonomy" id="79923"/>
    <lineage>
        <taxon>Eukaryota</taxon>
        <taxon>Metazoa</taxon>
        <taxon>Spiralia</taxon>
        <taxon>Lophotrochozoa</taxon>
        <taxon>Platyhelminthes</taxon>
        <taxon>Trematoda</taxon>
        <taxon>Digenea</taxon>
        <taxon>Opisthorchiida</taxon>
        <taxon>Opisthorchiata</taxon>
        <taxon>Opisthorchiidae</taxon>
        <taxon>Clonorchis</taxon>
    </lineage>
</organism>
<accession>A0A3R7D1N5</accession>
<name>A0A3R7D1N5_CLOSI</name>
<dbReference type="Proteomes" id="UP000286415">
    <property type="component" value="Unassembled WGS sequence"/>
</dbReference>
<protein>
    <submittedName>
        <fullName evidence="1">Uncharacterized protein</fullName>
    </submittedName>
</protein>
<evidence type="ECO:0000313" key="1">
    <source>
        <dbReference type="EMBL" id="KAG5443980.1"/>
    </source>
</evidence>
<comment type="caution">
    <text evidence="1">The sequence shown here is derived from an EMBL/GenBank/DDBJ whole genome shotgun (WGS) entry which is preliminary data.</text>
</comment>
<dbReference type="EMBL" id="NIRI02000056">
    <property type="protein sequence ID" value="KAG5443980.1"/>
    <property type="molecule type" value="Genomic_DNA"/>
</dbReference>
<keyword evidence="2" id="KW-1185">Reference proteome</keyword>
<dbReference type="InParanoid" id="A0A3R7D1N5"/>
<evidence type="ECO:0000313" key="2">
    <source>
        <dbReference type="Proteomes" id="UP000286415"/>
    </source>
</evidence>
<gene>
    <name evidence="1" type="ORF">CSKR_103802</name>
</gene>
<reference evidence="1 2" key="1">
    <citation type="journal article" date="2018" name="Biotechnol. Adv.">
        <title>Improved genomic resources and new bioinformatic workflow for the carcinogenic parasite Clonorchis sinensis: Biotechnological implications.</title>
        <authorList>
            <person name="Wang D."/>
            <person name="Korhonen P.K."/>
            <person name="Gasser R.B."/>
            <person name="Young N.D."/>
        </authorList>
    </citation>
    <scope>NUCLEOTIDE SEQUENCE [LARGE SCALE GENOMIC DNA]</scope>
    <source>
        <strain evidence="1">Cs-k2</strain>
    </source>
</reference>
<sequence length="72" mass="8356">MCCIRPPHVPVATIFEISRYMYIRDALLIRLLKILRRPTTGFALLGAHQETWNNVILSDYIASVNLWDILKT</sequence>
<reference evidence="1 2" key="2">
    <citation type="journal article" date="2021" name="Genomics">
        <title>High-quality reference genome for Clonorchis sinensis.</title>
        <authorList>
            <person name="Young N.D."/>
            <person name="Stroehlein A.J."/>
            <person name="Kinkar L."/>
            <person name="Wang T."/>
            <person name="Sohn W.M."/>
            <person name="Chang B.C.H."/>
            <person name="Kaur P."/>
            <person name="Weisz D."/>
            <person name="Dudchenko O."/>
            <person name="Aiden E.L."/>
            <person name="Korhonen P.K."/>
            <person name="Gasser R.B."/>
        </authorList>
    </citation>
    <scope>NUCLEOTIDE SEQUENCE [LARGE SCALE GENOMIC DNA]</scope>
    <source>
        <strain evidence="1">Cs-k2</strain>
    </source>
</reference>
<dbReference type="AlphaFoldDB" id="A0A3R7D1N5"/>
<proteinExistence type="predicted"/>